<protein>
    <submittedName>
        <fullName evidence="6">Flagellar hook-basal body protein</fullName>
    </submittedName>
</protein>
<proteinExistence type="inferred from homology"/>
<dbReference type="PANTHER" id="PTHR30435">
    <property type="entry name" value="FLAGELLAR PROTEIN"/>
    <property type="match status" value="1"/>
</dbReference>
<keyword evidence="6" id="KW-0969">Cilium</keyword>
<feature type="domain" description="Flagellar hook protein FlgE/F/G-like D1" evidence="5">
    <location>
        <begin position="96"/>
        <end position="147"/>
    </location>
</feature>
<evidence type="ECO:0000313" key="6">
    <source>
        <dbReference type="EMBL" id="MBE6832656.1"/>
    </source>
</evidence>
<dbReference type="GO" id="GO:0009425">
    <property type="term" value="C:bacterial-type flagellum basal body"/>
    <property type="evidence" value="ECO:0007669"/>
    <property type="project" value="UniProtKB-SubCell"/>
</dbReference>
<dbReference type="InterPro" id="IPR010930">
    <property type="entry name" value="Flg_bb/hook_C_dom"/>
</dbReference>
<dbReference type="EMBL" id="SVNY01000002">
    <property type="protein sequence ID" value="MBE6832656.1"/>
    <property type="molecule type" value="Genomic_DNA"/>
</dbReference>
<dbReference type="InterPro" id="IPR037925">
    <property type="entry name" value="FlgE/F/G-like"/>
</dbReference>
<dbReference type="GO" id="GO:0071978">
    <property type="term" value="P:bacterial-type flagellum-dependent swarming motility"/>
    <property type="evidence" value="ECO:0007669"/>
    <property type="project" value="TreeGrafter"/>
</dbReference>
<dbReference type="PANTHER" id="PTHR30435:SF19">
    <property type="entry name" value="FLAGELLAR BASAL-BODY ROD PROTEIN FLGG"/>
    <property type="match status" value="1"/>
</dbReference>
<dbReference type="Proteomes" id="UP000754750">
    <property type="component" value="Unassembled WGS sequence"/>
</dbReference>
<evidence type="ECO:0000259" key="4">
    <source>
        <dbReference type="Pfam" id="PF06429"/>
    </source>
</evidence>
<dbReference type="InterPro" id="IPR019776">
    <property type="entry name" value="Flagellar_basal_body_rod_CS"/>
</dbReference>
<comment type="subcellular location">
    <subcellularLocation>
        <location evidence="2">Bacterial flagellum basal body</location>
    </subcellularLocation>
</comment>
<dbReference type="Pfam" id="PF06429">
    <property type="entry name" value="Flg_bbr_C"/>
    <property type="match status" value="1"/>
</dbReference>
<keyword evidence="6" id="KW-0966">Cell projection</keyword>
<dbReference type="PROSITE" id="PS00588">
    <property type="entry name" value="FLAGELLA_BB_ROD"/>
    <property type="match status" value="1"/>
</dbReference>
<name>A0A928KUW8_9FIRM</name>
<evidence type="ECO:0000259" key="5">
    <source>
        <dbReference type="Pfam" id="PF22692"/>
    </source>
</evidence>
<gene>
    <name evidence="6" type="ORF">E7512_03595</name>
</gene>
<dbReference type="AlphaFoldDB" id="A0A928KUW8"/>
<reference evidence="6" key="1">
    <citation type="submission" date="2019-04" db="EMBL/GenBank/DDBJ databases">
        <title>Evolution of Biomass-Degrading Anaerobic Consortia Revealed by Metagenomics.</title>
        <authorList>
            <person name="Peng X."/>
        </authorList>
    </citation>
    <scope>NUCLEOTIDE SEQUENCE</scope>
    <source>
        <strain evidence="6">SIG551</strain>
    </source>
</reference>
<dbReference type="Pfam" id="PF00460">
    <property type="entry name" value="Flg_bb_rod"/>
    <property type="match status" value="1"/>
</dbReference>
<accession>A0A928KUW8</accession>
<comment type="caution">
    <text evidence="6">The sequence shown here is derived from an EMBL/GenBank/DDBJ whole genome shotgun (WGS) entry which is preliminary data.</text>
</comment>
<evidence type="ECO:0000259" key="3">
    <source>
        <dbReference type="Pfam" id="PF00460"/>
    </source>
</evidence>
<dbReference type="NCBIfam" id="TIGR03506">
    <property type="entry name" value="FlgEFG_subfam"/>
    <property type="match status" value="1"/>
</dbReference>
<keyword evidence="2" id="KW-0975">Bacterial flagellum</keyword>
<dbReference type="Pfam" id="PF22692">
    <property type="entry name" value="LlgE_F_G_D1"/>
    <property type="match status" value="1"/>
</dbReference>
<comment type="similarity">
    <text evidence="1 2">Belongs to the flagella basal body rod proteins family.</text>
</comment>
<evidence type="ECO:0000256" key="2">
    <source>
        <dbReference type="RuleBase" id="RU362116"/>
    </source>
</evidence>
<evidence type="ECO:0000313" key="7">
    <source>
        <dbReference type="Proteomes" id="UP000754750"/>
    </source>
</evidence>
<keyword evidence="6" id="KW-0282">Flagellum</keyword>
<feature type="domain" description="Flagellar basal body rod protein N-terminal" evidence="3">
    <location>
        <begin position="5"/>
        <end position="35"/>
    </location>
</feature>
<dbReference type="RefSeq" id="WP_326839999.1">
    <property type="nucleotide sequence ID" value="NZ_JBKWRC010000001.1"/>
</dbReference>
<dbReference type="SUPFAM" id="SSF117143">
    <property type="entry name" value="Flagellar hook protein flgE"/>
    <property type="match status" value="1"/>
</dbReference>
<dbReference type="InterPro" id="IPR001444">
    <property type="entry name" value="Flag_bb_rod_N"/>
</dbReference>
<dbReference type="InterPro" id="IPR020013">
    <property type="entry name" value="Flagellar_FlgE/F/G"/>
</dbReference>
<evidence type="ECO:0000256" key="1">
    <source>
        <dbReference type="ARBA" id="ARBA00009677"/>
    </source>
</evidence>
<dbReference type="InterPro" id="IPR053967">
    <property type="entry name" value="LlgE_F_G-like_D1"/>
</dbReference>
<organism evidence="6 7">
    <name type="scientific">Faecalispora sporosphaeroides</name>
    <dbReference type="NCBI Taxonomy" id="1549"/>
    <lineage>
        <taxon>Bacteria</taxon>
        <taxon>Bacillati</taxon>
        <taxon>Bacillota</taxon>
        <taxon>Clostridia</taxon>
        <taxon>Eubacteriales</taxon>
        <taxon>Oscillospiraceae</taxon>
        <taxon>Faecalispora</taxon>
    </lineage>
</organism>
<feature type="domain" description="Flagellar basal-body/hook protein C-terminal" evidence="4">
    <location>
        <begin position="188"/>
        <end position="233"/>
    </location>
</feature>
<sequence length="234" mass="25038">MINSFYTAATGTIQTQKGMDVTANNIANVSTTGFQAQKGGFADLVYTNIHAAEGTDSDLVAGHGTKLAKTDTLFAASALNNTSRLLDYALPQAYQFFAIRSGDTVKYTRNGNFHLSMQGNANYLVSSDGGYVLGVNGQPIQVADESKAAPVGVFTFSNCDGLQREGGTYFVETAASGRAQTVRDAEVRQGYLENSSVSLPDEMAAILETQRAFQLNSKMVQISDEIMQTVNGLR</sequence>